<proteinExistence type="predicted"/>
<keyword evidence="1" id="KW-0812">Transmembrane</keyword>
<sequence length="89" mass="10331">MSEFVLPAWFILITYIMGGAFIYVGYRLWFKKQIKLLGSYAKLKRKQDKDLVCKFSGIYTISLGLFILVIPIINLFQNLMNILSMVLNC</sequence>
<evidence type="ECO:0000313" key="2">
    <source>
        <dbReference type="EMBL" id="TKG98826.1"/>
    </source>
</evidence>
<dbReference type="Pfam" id="PF12650">
    <property type="entry name" value="DUF3784"/>
    <property type="match status" value="1"/>
</dbReference>
<dbReference type="EMBL" id="SZNT01000870">
    <property type="protein sequence ID" value="TKG98826.1"/>
    <property type="molecule type" value="Genomic_DNA"/>
</dbReference>
<organism evidence="2 3">
    <name type="scientific">Peribacillus simplex</name>
    <dbReference type="NCBI Taxonomy" id="1478"/>
    <lineage>
        <taxon>Bacteria</taxon>
        <taxon>Bacillati</taxon>
        <taxon>Bacillota</taxon>
        <taxon>Bacilli</taxon>
        <taxon>Bacillales</taxon>
        <taxon>Bacillaceae</taxon>
        <taxon>Peribacillus</taxon>
    </lineage>
</organism>
<feature type="transmembrane region" description="Helical" evidence="1">
    <location>
        <begin position="6"/>
        <end position="30"/>
    </location>
</feature>
<dbReference type="AlphaFoldDB" id="A0A9X8ZC47"/>
<comment type="caution">
    <text evidence="2">The sequence shown here is derived from an EMBL/GenBank/DDBJ whole genome shotgun (WGS) entry which is preliminary data.</text>
</comment>
<dbReference type="RefSeq" id="WP_137024814.1">
    <property type="nucleotide sequence ID" value="NZ_SZNT01000870.1"/>
</dbReference>
<feature type="non-terminal residue" evidence="2">
    <location>
        <position position="89"/>
    </location>
</feature>
<name>A0A9X8ZC47_9BACI</name>
<evidence type="ECO:0000256" key="1">
    <source>
        <dbReference type="SAM" id="Phobius"/>
    </source>
</evidence>
<protein>
    <submittedName>
        <fullName evidence="2">DUF3784 domain-containing protein</fullName>
    </submittedName>
</protein>
<accession>A0A9X8ZC47</accession>
<keyword evidence="1" id="KW-0472">Membrane</keyword>
<evidence type="ECO:0000313" key="3">
    <source>
        <dbReference type="Proteomes" id="UP000309170"/>
    </source>
</evidence>
<gene>
    <name evidence="2" type="ORF">FC678_26085</name>
</gene>
<reference evidence="2 3" key="1">
    <citation type="journal article" date="2019" name="Environ. Microbiol.">
        <title>An active ?-lactamase is a part of an orchestrated cell wall stress resistance network of Bacillus subtilis and related rhizosphere species.</title>
        <authorList>
            <person name="Bucher T."/>
            <person name="Keren-Paz A."/>
            <person name="Hausser J."/>
            <person name="Olender T."/>
            <person name="Cytryn E."/>
            <person name="Kolodkin-Gal I."/>
        </authorList>
    </citation>
    <scope>NUCLEOTIDE SEQUENCE [LARGE SCALE GENOMIC DNA]</scope>
    <source>
        <strain evidence="2 3">I4</strain>
    </source>
</reference>
<dbReference type="Proteomes" id="UP000309170">
    <property type="component" value="Unassembled WGS sequence"/>
</dbReference>
<feature type="transmembrane region" description="Helical" evidence="1">
    <location>
        <begin position="51"/>
        <end position="76"/>
    </location>
</feature>
<dbReference type="InterPro" id="IPR017259">
    <property type="entry name" value="UCP037672"/>
</dbReference>
<keyword evidence="1" id="KW-1133">Transmembrane helix</keyword>